<dbReference type="GO" id="GO:0020037">
    <property type="term" value="F:heme binding"/>
    <property type="evidence" value="ECO:0007669"/>
    <property type="project" value="InterPro"/>
</dbReference>
<dbReference type="GO" id="GO:0004497">
    <property type="term" value="F:monooxygenase activity"/>
    <property type="evidence" value="ECO:0007669"/>
    <property type="project" value="InterPro"/>
</dbReference>
<evidence type="ECO:0008006" key="3">
    <source>
        <dbReference type="Google" id="ProtNLM"/>
    </source>
</evidence>
<protein>
    <recommendedName>
        <fullName evidence="3">Cytochrome P450</fullName>
    </recommendedName>
</protein>
<gene>
    <name evidence="2" type="ORF">NDES1114_LOCUS11617</name>
</gene>
<proteinExistence type="inferred from homology"/>
<comment type="similarity">
    <text evidence="1">Belongs to the cytochrome P450 family.</text>
</comment>
<evidence type="ECO:0000256" key="1">
    <source>
        <dbReference type="ARBA" id="ARBA00010617"/>
    </source>
</evidence>
<dbReference type="PANTHER" id="PTHR24305:SF166">
    <property type="entry name" value="CYTOCHROME P450 12A4, MITOCHONDRIAL-RELATED"/>
    <property type="match status" value="1"/>
</dbReference>
<sequence>MLRRGFATLAAATNEPSKPWTKKEPSRSIHEVPGYLQYKSQVVGVLRFALDAYMLTPNHNPQAAFAKTLSIEPRFALPPNPEGPKGLIMTSDPDDIDIVANQQGEDSFRGPPPFPWDEYWKEMPDMPVTYTLSRGPEYNHAIWLWKDRLQSDKKVIPRFGKHMYTHVKRFSEMFAKGYDRGSGKNDQWYKLVAKSIGDQCNEMQSGQDTRWVTMTDDEMDEKGELEYYVAVRDLGGDTIDLMTSPLAHIFNTEKKKLCKSYWKIMYTHSKRLTEKTYEEAKKPGGKFPDKGCSIFQDTMEYRDVTKHAMPSTEDPGAVRPVINSFERMAMCNLEYIIGVMDPASQLVQNILKHLAKFPEWQEKVHAEAKEIMAKVHAQQELTLEDWQNAKVYTAFVNETCRYFPLFDVHKRWLTTPTMLADGTYCPNDVTVVVNYGAMCKDPKNYPDPGKFDPTRFLDWKKHVTGEFPPVSKDGKPVTATAAKEQSEECPFEDGKIIKSEAFCPWGMGKRMCSGIGWALPVVGLIVMELVAKYKIVYTEPEGVKVTYLNSVPSKPTPPIEGFFSFETRVDVAKVANSADGVDKK</sequence>
<dbReference type="GO" id="GO:0016705">
    <property type="term" value="F:oxidoreductase activity, acting on paired donors, with incorporation or reduction of molecular oxygen"/>
    <property type="evidence" value="ECO:0007669"/>
    <property type="project" value="InterPro"/>
</dbReference>
<dbReference type="Gene3D" id="1.10.630.10">
    <property type="entry name" value="Cytochrome P450"/>
    <property type="match status" value="1"/>
</dbReference>
<dbReference type="InterPro" id="IPR036396">
    <property type="entry name" value="Cyt_P450_sf"/>
</dbReference>
<dbReference type="InterPro" id="IPR050121">
    <property type="entry name" value="Cytochrome_P450_monoxygenase"/>
</dbReference>
<accession>A0A7S1LRE0</accession>
<dbReference type="AlphaFoldDB" id="A0A7S1LRE0"/>
<organism evidence="2">
    <name type="scientific">Neobodo designis</name>
    <name type="common">Flagellated protozoan</name>
    <name type="synonym">Bodo designis</name>
    <dbReference type="NCBI Taxonomy" id="312471"/>
    <lineage>
        <taxon>Eukaryota</taxon>
        <taxon>Discoba</taxon>
        <taxon>Euglenozoa</taxon>
        <taxon>Kinetoplastea</taxon>
        <taxon>Metakinetoplastina</taxon>
        <taxon>Neobodonida</taxon>
        <taxon>Neobodo</taxon>
    </lineage>
</organism>
<dbReference type="Pfam" id="PF00067">
    <property type="entry name" value="p450"/>
    <property type="match status" value="1"/>
</dbReference>
<evidence type="ECO:0000313" key="2">
    <source>
        <dbReference type="EMBL" id="CAD9109839.1"/>
    </source>
</evidence>
<dbReference type="PANTHER" id="PTHR24305">
    <property type="entry name" value="CYTOCHROME P450"/>
    <property type="match status" value="1"/>
</dbReference>
<name>A0A7S1LRE0_NEODS</name>
<dbReference type="SUPFAM" id="SSF48264">
    <property type="entry name" value="Cytochrome P450"/>
    <property type="match status" value="1"/>
</dbReference>
<dbReference type="GO" id="GO:0005506">
    <property type="term" value="F:iron ion binding"/>
    <property type="evidence" value="ECO:0007669"/>
    <property type="project" value="InterPro"/>
</dbReference>
<dbReference type="EMBL" id="HBGF01017642">
    <property type="protein sequence ID" value="CAD9109839.1"/>
    <property type="molecule type" value="Transcribed_RNA"/>
</dbReference>
<reference evidence="2" key="1">
    <citation type="submission" date="2021-01" db="EMBL/GenBank/DDBJ databases">
        <authorList>
            <person name="Corre E."/>
            <person name="Pelletier E."/>
            <person name="Niang G."/>
            <person name="Scheremetjew M."/>
            <person name="Finn R."/>
            <person name="Kale V."/>
            <person name="Holt S."/>
            <person name="Cochrane G."/>
            <person name="Meng A."/>
            <person name="Brown T."/>
            <person name="Cohen L."/>
        </authorList>
    </citation>
    <scope>NUCLEOTIDE SEQUENCE</scope>
    <source>
        <strain evidence="2">CCAP 1951/1</strain>
    </source>
</reference>
<dbReference type="InterPro" id="IPR001128">
    <property type="entry name" value="Cyt_P450"/>
</dbReference>